<accession>A0A0N4U784</accession>
<dbReference type="SUPFAM" id="SSF48452">
    <property type="entry name" value="TPR-like"/>
    <property type="match status" value="1"/>
</dbReference>
<dbReference type="Proteomes" id="UP000274756">
    <property type="component" value="Unassembled WGS sequence"/>
</dbReference>
<evidence type="ECO:0000313" key="5">
    <source>
        <dbReference type="Proteomes" id="UP000038040"/>
    </source>
</evidence>
<protein>
    <submittedName>
        <fullName evidence="7">EST1_DNA_bind domain-containing protein</fullName>
    </submittedName>
</protein>
<sequence>MLISEFIAELTKIAIEFPSVEARINLYLGDLRRYSWIICKKERNRILSALYYRKALELDSDNGTILNQLGLLWQDANPQRALLYYFFASIAKYPYQGAGENVLNLLSLSLNADSLILNIIYHCLNSFRKIEYEDLSRKWTEDLLPNYLNSHRVDDISLFIHLLTLTAVFPLSKDETLRSLFYSLIRACDLIMCSFESWKTSDTEKIFRRRRASLSSTDDDNDNENDEECDNDTDNEKEKKNIGSFIDNNDNEYDEWNLSNDQNEYKNQVKTLMVPLLHFTIQLSTYVLSDRSSSALRSLFEKHCQQLVDALNSFALKPANFEIPIWNIIETSPVLMLPYMATTLVNLPNSIITYDCFFKITSTDLGKTTNLMKNMAKLRIDYEKNEVSYQASLPIYVIPEEEVLFERLDIIKNILLKNKMIVIVNYEIIQNADKRKKDDKKSRKLLRWIENELPKSSKYLRLRPSTSTYQLAKDIISSNISSNTNSIIATILYLSTNNYQEIKNPVKSITIENVDEFANRCNITNFRRGTTPR</sequence>
<organism evidence="5 7">
    <name type="scientific">Dracunculus medinensis</name>
    <name type="common">Guinea worm</name>
    <dbReference type="NCBI Taxonomy" id="318479"/>
    <lineage>
        <taxon>Eukaryota</taxon>
        <taxon>Metazoa</taxon>
        <taxon>Ecdysozoa</taxon>
        <taxon>Nematoda</taxon>
        <taxon>Chromadorea</taxon>
        <taxon>Rhabditida</taxon>
        <taxon>Spirurina</taxon>
        <taxon>Dracunculoidea</taxon>
        <taxon>Dracunculidae</taxon>
        <taxon>Dracunculus</taxon>
    </lineage>
</organism>
<evidence type="ECO:0000313" key="7">
    <source>
        <dbReference type="WBParaSite" id="DME_0000283301-mRNA-1"/>
    </source>
</evidence>
<dbReference type="EMBL" id="UYYG01000001">
    <property type="protein sequence ID" value="VDN50089.1"/>
    <property type="molecule type" value="Genomic_DNA"/>
</dbReference>
<keyword evidence="6" id="KW-1185">Reference proteome</keyword>
<evidence type="ECO:0000313" key="4">
    <source>
        <dbReference type="EMBL" id="VDN50089.1"/>
    </source>
</evidence>
<reference evidence="7" key="1">
    <citation type="submission" date="2017-02" db="UniProtKB">
        <authorList>
            <consortium name="WormBaseParasite"/>
        </authorList>
    </citation>
    <scope>IDENTIFICATION</scope>
</reference>
<name>A0A0N4U784_DRAME</name>
<dbReference type="WBParaSite" id="DME_0000283301-mRNA-1">
    <property type="protein sequence ID" value="DME_0000283301-mRNA-1"/>
    <property type="gene ID" value="DME_0000283301"/>
</dbReference>
<feature type="domain" description="DNA/RNA-binding" evidence="3">
    <location>
        <begin position="49"/>
        <end position="199"/>
    </location>
</feature>
<reference evidence="4 6" key="2">
    <citation type="submission" date="2018-11" db="EMBL/GenBank/DDBJ databases">
        <authorList>
            <consortium name="Pathogen Informatics"/>
        </authorList>
    </citation>
    <scope>NUCLEOTIDE SEQUENCE [LARGE SCALE GENOMIC DNA]</scope>
</reference>
<dbReference type="Pfam" id="PF10373">
    <property type="entry name" value="EST1_DNA_bind"/>
    <property type="match status" value="1"/>
</dbReference>
<dbReference type="AlphaFoldDB" id="A0A0N4U784"/>
<evidence type="ECO:0000256" key="1">
    <source>
        <dbReference type="ARBA" id="ARBA00023161"/>
    </source>
</evidence>
<keyword evidence="1" id="KW-0866">Nonsense-mediated mRNA decay</keyword>
<feature type="compositionally biased region" description="Acidic residues" evidence="2">
    <location>
        <begin position="217"/>
        <end position="233"/>
    </location>
</feature>
<dbReference type="OrthoDB" id="5920073at2759"/>
<dbReference type="InterPro" id="IPR011990">
    <property type="entry name" value="TPR-like_helical_dom_sf"/>
</dbReference>
<dbReference type="Proteomes" id="UP000038040">
    <property type="component" value="Unplaced"/>
</dbReference>
<dbReference type="Gene3D" id="1.25.40.10">
    <property type="entry name" value="Tetratricopeptide repeat domain"/>
    <property type="match status" value="1"/>
</dbReference>
<dbReference type="InterPro" id="IPR018834">
    <property type="entry name" value="DNA/RNA-bd_Est1-type"/>
</dbReference>
<dbReference type="GO" id="GO:0000184">
    <property type="term" value="P:nuclear-transcribed mRNA catabolic process, nonsense-mediated decay"/>
    <property type="evidence" value="ECO:0007669"/>
    <property type="project" value="UniProtKB-KW"/>
</dbReference>
<evidence type="ECO:0000256" key="2">
    <source>
        <dbReference type="SAM" id="MobiDB-lite"/>
    </source>
</evidence>
<gene>
    <name evidence="4" type="ORF">DME_LOCUS62</name>
</gene>
<proteinExistence type="predicted"/>
<evidence type="ECO:0000259" key="3">
    <source>
        <dbReference type="Pfam" id="PF10373"/>
    </source>
</evidence>
<dbReference type="STRING" id="318479.A0A0N4U784"/>
<evidence type="ECO:0000313" key="6">
    <source>
        <dbReference type="Proteomes" id="UP000274756"/>
    </source>
</evidence>
<feature type="region of interest" description="Disordered" evidence="2">
    <location>
        <begin position="215"/>
        <end position="246"/>
    </location>
</feature>
<dbReference type="Gene3D" id="3.40.50.1010">
    <property type="entry name" value="5'-nuclease"/>
    <property type="match status" value="1"/>
</dbReference>